<evidence type="ECO:0000313" key="2">
    <source>
        <dbReference type="EMBL" id="KCZ94442.1"/>
    </source>
</evidence>
<feature type="chain" id="PRO_5001573398" description="Lipoprotein" evidence="1">
    <location>
        <begin position="34"/>
        <end position="193"/>
    </location>
</feature>
<dbReference type="InterPro" id="IPR006311">
    <property type="entry name" value="TAT_signal"/>
</dbReference>
<dbReference type="AlphaFoldDB" id="A0A059FV12"/>
<comment type="caution">
    <text evidence="2">The sequence shown here is derived from an EMBL/GenBank/DDBJ whole genome shotgun (WGS) entry which is preliminary data.</text>
</comment>
<evidence type="ECO:0000256" key="1">
    <source>
        <dbReference type="SAM" id="SignalP"/>
    </source>
</evidence>
<dbReference type="EMBL" id="ARYK01000001">
    <property type="protein sequence ID" value="KCZ94442.1"/>
    <property type="molecule type" value="Genomic_DNA"/>
</dbReference>
<accession>A0A059FV12</accession>
<dbReference type="STRING" id="1280950.HJO_03670"/>
<dbReference type="Proteomes" id="UP000025171">
    <property type="component" value="Unassembled WGS sequence"/>
</dbReference>
<sequence>MSTFNSTPACRGRFARRSVIAAAIVLAPAFATACASEPGTGEALAGADVTTEVTTDGTKEGHKRIVISKEKTISVTDGAPGTDVKIVGDVDAHTVVRISRDGDEEVHVTECASGSEGGEPVKYEFRDESDDGDRVEVSVICLTGDDARPENRAAALDEAIARMEAESAEEAAHHARAIAALRAERAKLDTAGE</sequence>
<gene>
    <name evidence="2" type="ORF">HJO_03670</name>
</gene>
<protein>
    <recommendedName>
        <fullName evidence="4">Lipoprotein</fullName>
    </recommendedName>
</protein>
<evidence type="ECO:0000313" key="3">
    <source>
        <dbReference type="Proteomes" id="UP000025171"/>
    </source>
</evidence>
<evidence type="ECO:0008006" key="4">
    <source>
        <dbReference type="Google" id="ProtNLM"/>
    </source>
</evidence>
<feature type="signal peptide" evidence="1">
    <location>
        <begin position="1"/>
        <end position="33"/>
    </location>
</feature>
<dbReference type="RefSeq" id="WP_035613611.1">
    <property type="nucleotide sequence ID" value="NZ_ARYK01000001.1"/>
</dbReference>
<keyword evidence="3" id="KW-1185">Reference proteome</keyword>
<keyword evidence="1" id="KW-0732">Signal</keyword>
<organism evidence="2 3">
    <name type="scientific">Hyphomonas johnsonii MHS-2</name>
    <dbReference type="NCBI Taxonomy" id="1280950"/>
    <lineage>
        <taxon>Bacteria</taxon>
        <taxon>Pseudomonadati</taxon>
        <taxon>Pseudomonadota</taxon>
        <taxon>Alphaproteobacteria</taxon>
        <taxon>Hyphomonadales</taxon>
        <taxon>Hyphomonadaceae</taxon>
        <taxon>Hyphomonas</taxon>
    </lineage>
</organism>
<reference evidence="2 3" key="1">
    <citation type="journal article" date="2014" name="Antonie Van Leeuwenhoek">
        <title>Hyphomonas beringensis sp. nov. and Hyphomonas chukchiensis sp. nov., isolated from surface seawater of the Bering Sea and Chukchi Sea.</title>
        <authorList>
            <person name="Li C."/>
            <person name="Lai Q."/>
            <person name="Li G."/>
            <person name="Dong C."/>
            <person name="Wang J."/>
            <person name="Liao Y."/>
            <person name="Shao Z."/>
        </authorList>
    </citation>
    <scope>NUCLEOTIDE SEQUENCE [LARGE SCALE GENOMIC DNA]</scope>
    <source>
        <strain evidence="2 3">MHS-2</strain>
    </source>
</reference>
<name>A0A059FV12_9PROT</name>
<proteinExistence type="predicted"/>
<dbReference type="PATRIC" id="fig|1280950.3.peg.748"/>
<dbReference type="PROSITE" id="PS51318">
    <property type="entry name" value="TAT"/>
    <property type="match status" value="1"/>
</dbReference>